<feature type="binding site" evidence="9">
    <location>
        <position position="212"/>
    </location>
    <ligand>
        <name>L-glutamine</name>
        <dbReference type="ChEBI" id="CHEBI:58359"/>
    </ligand>
</feature>
<dbReference type="GO" id="GO:0005524">
    <property type="term" value="F:ATP binding"/>
    <property type="evidence" value="ECO:0007669"/>
    <property type="project" value="UniProtKB-UniRule"/>
</dbReference>
<dbReference type="Gene3D" id="2.40.240.10">
    <property type="entry name" value="Ribosomal Protein L25, Chain P"/>
    <property type="match status" value="2"/>
</dbReference>
<evidence type="ECO:0000256" key="3">
    <source>
        <dbReference type="ARBA" id="ARBA00022598"/>
    </source>
</evidence>
<dbReference type="NCBIfam" id="NF011291">
    <property type="entry name" value="PRK14703.1"/>
    <property type="match status" value="1"/>
</dbReference>
<dbReference type="Pfam" id="PF20974">
    <property type="entry name" value="tRNA-synt_1c_C2"/>
    <property type="match status" value="1"/>
</dbReference>
<dbReference type="FunFam" id="2.40.240.10:FF:000003">
    <property type="entry name" value="Glutamine--tRNA ligase"/>
    <property type="match status" value="1"/>
</dbReference>
<dbReference type="SUPFAM" id="SSF50715">
    <property type="entry name" value="Ribosomal protein L25-like"/>
    <property type="match status" value="1"/>
</dbReference>
<dbReference type="InterPro" id="IPR014729">
    <property type="entry name" value="Rossmann-like_a/b/a_fold"/>
</dbReference>
<comment type="catalytic activity">
    <reaction evidence="8 9">
        <text>tRNA(Gln) + L-glutamine + ATP = L-glutaminyl-tRNA(Gln) + AMP + diphosphate</text>
        <dbReference type="Rhea" id="RHEA:20121"/>
        <dbReference type="Rhea" id="RHEA-COMP:9662"/>
        <dbReference type="Rhea" id="RHEA-COMP:9681"/>
        <dbReference type="ChEBI" id="CHEBI:30616"/>
        <dbReference type="ChEBI" id="CHEBI:33019"/>
        <dbReference type="ChEBI" id="CHEBI:58359"/>
        <dbReference type="ChEBI" id="CHEBI:78442"/>
        <dbReference type="ChEBI" id="CHEBI:78521"/>
        <dbReference type="ChEBI" id="CHEBI:456215"/>
        <dbReference type="EC" id="6.1.1.18"/>
    </reaction>
</comment>
<feature type="binding site" evidence="9">
    <location>
        <begin position="41"/>
        <end position="47"/>
    </location>
    <ligand>
        <name>ATP</name>
        <dbReference type="ChEBI" id="CHEBI:30616"/>
    </ligand>
</feature>
<feature type="domain" description="tRNA synthetases class I (E and Q) anti-codon binding" evidence="13">
    <location>
        <begin position="457"/>
        <end position="529"/>
    </location>
</feature>
<feature type="domain" description="Glutamyl/glutaminyl-tRNA synthetase class Ib catalytic" evidence="11">
    <location>
        <begin position="28"/>
        <end position="337"/>
    </location>
</feature>
<dbReference type="GO" id="GO:0006425">
    <property type="term" value="P:glutaminyl-tRNA aminoacylation"/>
    <property type="evidence" value="ECO:0007669"/>
    <property type="project" value="UniProtKB-UniRule"/>
</dbReference>
<evidence type="ECO:0000313" key="15">
    <source>
        <dbReference type="Proteomes" id="UP000423756"/>
    </source>
</evidence>
<dbReference type="PANTHER" id="PTHR43097:SF5">
    <property type="entry name" value="GLUTAMATE--TRNA LIGASE"/>
    <property type="match status" value="1"/>
</dbReference>
<dbReference type="InterPro" id="IPR020056">
    <property type="entry name" value="Rbsml_bL25/Gln-tRNA_synth_N"/>
</dbReference>
<dbReference type="GO" id="GO:0004819">
    <property type="term" value="F:glutamine-tRNA ligase activity"/>
    <property type="evidence" value="ECO:0007669"/>
    <property type="project" value="UniProtKB-UniRule"/>
</dbReference>
<dbReference type="PROSITE" id="PS00178">
    <property type="entry name" value="AA_TRNA_LIGASE_I"/>
    <property type="match status" value="1"/>
</dbReference>
<comment type="subunit">
    <text evidence="9">Monomer.</text>
</comment>
<dbReference type="InterPro" id="IPR000924">
    <property type="entry name" value="Glu/Gln-tRNA-synth"/>
</dbReference>
<dbReference type="CDD" id="cd00807">
    <property type="entry name" value="GlnRS_core"/>
    <property type="match status" value="1"/>
</dbReference>
<dbReference type="Proteomes" id="UP000423756">
    <property type="component" value="Unassembled WGS sequence"/>
</dbReference>
<proteinExistence type="inferred from homology"/>
<dbReference type="EMBL" id="VZPX01000090">
    <property type="protein sequence ID" value="KAB0466373.1"/>
    <property type="molecule type" value="Genomic_DNA"/>
</dbReference>
<dbReference type="GO" id="GO:0005829">
    <property type="term" value="C:cytosol"/>
    <property type="evidence" value="ECO:0007669"/>
    <property type="project" value="TreeGrafter"/>
</dbReference>
<dbReference type="SUPFAM" id="SSF52374">
    <property type="entry name" value="Nucleotidylyl transferase"/>
    <property type="match status" value="1"/>
</dbReference>
<dbReference type="InterPro" id="IPR050132">
    <property type="entry name" value="Gln/Glu-tRNA_Ligase"/>
</dbReference>
<dbReference type="InterPro" id="IPR001412">
    <property type="entry name" value="aa-tRNA-synth_I_CS"/>
</dbReference>
<dbReference type="Pfam" id="PF00749">
    <property type="entry name" value="tRNA-synt_1c"/>
    <property type="match status" value="1"/>
</dbReference>
<feature type="domain" description="Glutamyl/glutaminyl-tRNA synthetase class Ib anti-codon binding" evidence="12">
    <location>
        <begin position="340"/>
        <end position="440"/>
    </location>
</feature>
<feature type="binding site" evidence="9">
    <location>
        <position position="231"/>
    </location>
    <ligand>
        <name>ATP</name>
        <dbReference type="ChEBI" id="CHEBI:30616"/>
    </ligand>
</feature>
<feature type="binding site" evidence="9">
    <location>
        <begin position="269"/>
        <end position="271"/>
    </location>
    <ligand>
        <name>ATP</name>
        <dbReference type="ChEBI" id="CHEBI:30616"/>
    </ligand>
</feature>
<keyword evidence="5 9" id="KW-0067">ATP-binding</keyword>
<evidence type="ECO:0000256" key="6">
    <source>
        <dbReference type="ARBA" id="ARBA00022917"/>
    </source>
</evidence>
<evidence type="ECO:0000259" key="12">
    <source>
        <dbReference type="Pfam" id="PF03950"/>
    </source>
</evidence>
<dbReference type="GO" id="GO:0006424">
    <property type="term" value="P:glutamyl-tRNA aminoacylation"/>
    <property type="evidence" value="ECO:0007669"/>
    <property type="project" value="UniProtKB-UniRule"/>
</dbReference>
<keyword evidence="2 9" id="KW-0963">Cytoplasm</keyword>
<dbReference type="InterPro" id="IPR004514">
    <property type="entry name" value="Gln-tRNA-synth"/>
</dbReference>
<dbReference type="RefSeq" id="WP_137409130.1">
    <property type="nucleotide sequence ID" value="NZ_AP025465.1"/>
</dbReference>
<feature type="binding site" evidence="9">
    <location>
        <begin position="261"/>
        <end position="262"/>
    </location>
    <ligand>
        <name>ATP</name>
        <dbReference type="ChEBI" id="CHEBI:30616"/>
    </ligand>
</feature>
<dbReference type="InterPro" id="IPR020059">
    <property type="entry name" value="Glu/Gln-tRNA-synth_Ib_codon-bd"/>
</dbReference>
<evidence type="ECO:0000259" key="13">
    <source>
        <dbReference type="Pfam" id="PF20974"/>
    </source>
</evidence>
<evidence type="ECO:0000259" key="11">
    <source>
        <dbReference type="Pfam" id="PF00749"/>
    </source>
</evidence>
<keyword evidence="4 9" id="KW-0547">Nucleotide-binding</keyword>
<gene>
    <name evidence="9 14" type="primary">glnS</name>
    <name evidence="14" type="ORF">F7Q91_24280</name>
</gene>
<comment type="similarity">
    <text evidence="1 9 10">Belongs to the class-I aminoacyl-tRNA synthetase family.</text>
</comment>
<dbReference type="GeneID" id="77342162"/>
<comment type="caution">
    <text evidence="14">The sequence shown here is derived from an EMBL/GenBank/DDBJ whole genome shotgun (WGS) entry which is preliminary data.</text>
</comment>
<dbReference type="EC" id="6.1.1.18" evidence="9"/>
<keyword evidence="3 9" id="KW-0436">Ligase</keyword>
<evidence type="ECO:0000256" key="4">
    <source>
        <dbReference type="ARBA" id="ARBA00022741"/>
    </source>
</evidence>
<evidence type="ECO:0000256" key="10">
    <source>
        <dbReference type="RuleBase" id="RU363037"/>
    </source>
</evidence>
<dbReference type="AlphaFoldDB" id="A0A7V7NPG0"/>
<dbReference type="InterPro" id="IPR011035">
    <property type="entry name" value="Ribosomal_bL25/Gln-tRNA_synth"/>
</dbReference>
<feature type="short sequence motif" description="'HIGH' region" evidence="9">
    <location>
        <begin position="34"/>
        <end position="44"/>
    </location>
</feature>
<evidence type="ECO:0000256" key="5">
    <source>
        <dbReference type="ARBA" id="ARBA00022840"/>
    </source>
</evidence>
<feature type="short sequence motif" description="'KMSKS' region" evidence="9">
    <location>
        <begin position="268"/>
        <end position="272"/>
    </location>
</feature>
<keyword evidence="7 9" id="KW-0030">Aminoacyl-tRNA synthetase</keyword>
<dbReference type="PRINTS" id="PR00987">
    <property type="entry name" value="TRNASYNTHGLU"/>
</dbReference>
<dbReference type="PANTHER" id="PTHR43097">
    <property type="entry name" value="GLUTAMINE-TRNA LIGASE"/>
    <property type="match status" value="1"/>
</dbReference>
<dbReference type="FunFam" id="2.40.240.10:FF:000001">
    <property type="entry name" value="Glutamine--tRNA ligase"/>
    <property type="match status" value="1"/>
</dbReference>
<evidence type="ECO:0000256" key="7">
    <source>
        <dbReference type="ARBA" id="ARBA00023146"/>
    </source>
</evidence>
<reference evidence="14 15" key="1">
    <citation type="submission" date="2019-09" db="EMBL/GenBank/DDBJ databases">
        <title>Draft genome sequences of 48 bacterial type strains from the CCUG.</title>
        <authorList>
            <person name="Tunovic T."/>
            <person name="Pineiro-Iglesias B."/>
            <person name="Unosson C."/>
            <person name="Inganas E."/>
            <person name="Ohlen M."/>
            <person name="Cardew S."/>
            <person name="Jensie-Markopoulos S."/>
            <person name="Salva-Serra F."/>
            <person name="Jaen-Luchoro D."/>
            <person name="Karlsson R."/>
            <person name="Svensson-Stadler L."/>
            <person name="Chun J."/>
            <person name="Moore E."/>
        </authorList>
    </citation>
    <scope>NUCLEOTIDE SEQUENCE [LARGE SCALE GENOMIC DNA]</scope>
    <source>
        <strain evidence="14 15">CCUG 48643</strain>
    </source>
</reference>
<feature type="binding site" evidence="9">
    <location>
        <position position="67"/>
    </location>
    <ligand>
        <name>L-glutamine</name>
        <dbReference type="ChEBI" id="CHEBI:58359"/>
    </ligand>
</feature>
<accession>A0A7V7NPG0</accession>
<evidence type="ECO:0000256" key="2">
    <source>
        <dbReference type="ARBA" id="ARBA00022490"/>
    </source>
</evidence>
<evidence type="ECO:0000256" key="1">
    <source>
        <dbReference type="ARBA" id="ARBA00005594"/>
    </source>
</evidence>
<dbReference type="InterPro" id="IPR049437">
    <property type="entry name" value="tRNA-synt_1c_C2"/>
</dbReference>
<dbReference type="InterPro" id="IPR020058">
    <property type="entry name" value="Glu/Gln-tRNA-synth_Ib_cat-dom"/>
</dbReference>
<evidence type="ECO:0000256" key="9">
    <source>
        <dbReference type="HAMAP-Rule" id="MF_00126"/>
    </source>
</evidence>
<protein>
    <recommendedName>
        <fullName evidence="9">Glutamine--tRNA ligase</fullName>
        <ecNumber evidence="9">6.1.1.18</ecNumber>
    </recommendedName>
    <alternativeName>
        <fullName evidence="9">Glutaminyl-tRNA synthetase</fullName>
        <shortName evidence="9">GlnRS</shortName>
    </alternativeName>
</protein>
<dbReference type="HAMAP" id="MF_00126">
    <property type="entry name" value="Gln_tRNA_synth"/>
    <property type="match status" value="1"/>
</dbReference>
<dbReference type="Pfam" id="PF03950">
    <property type="entry name" value="tRNA-synt_1c_C"/>
    <property type="match status" value="1"/>
</dbReference>
<name>A0A7V7NPG0_9VIBR</name>
<dbReference type="Gene3D" id="3.40.50.620">
    <property type="entry name" value="HUPs"/>
    <property type="match status" value="1"/>
</dbReference>
<keyword evidence="6 9" id="KW-0648">Protein biosynthesis</keyword>
<evidence type="ECO:0000313" key="14">
    <source>
        <dbReference type="EMBL" id="KAB0466373.1"/>
    </source>
</evidence>
<organism evidence="14 15">
    <name type="scientific">Vibrio chagasii</name>
    <dbReference type="NCBI Taxonomy" id="170679"/>
    <lineage>
        <taxon>Bacteria</taxon>
        <taxon>Pseudomonadati</taxon>
        <taxon>Pseudomonadota</taxon>
        <taxon>Gammaproteobacteria</taxon>
        <taxon>Vibrionales</taxon>
        <taxon>Vibrionaceae</taxon>
        <taxon>Vibrio</taxon>
    </lineage>
</organism>
<feature type="binding site" evidence="9">
    <location>
        <begin position="35"/>
        <end position="37"/>
    </location>
    <ligand>
        <name>ATP</name>
        <dbReference type="ChEBI" id="CHEBI:30616"/>
    </ligand>
</feature>
<sequence>MSEAEARPSNFIRQIIDKDLADGTHSSVHTRFPPEPNGYLHIGHAKSICLNFGIAQDYQGQCNLRFDDTNPEKEDVEYVESIKNDVSWLGFEWSGDICYSSNYFDTLYAYAVELINKGLAYVDELSPEQIREYRGTLKEPGKASPYRDRSPEENLALFEKMRDGGFEEGKACLRAKIDMSSSFMVMRDPVIYRVRFAHHHQTGDKWCIYPMYDFTHCISDALEGITHSICTLEFQDNRRLYDWVLDNITIDCQPRQYEFSRLNLEYTVMSKRKLNQLVVENLVQGWDDPRMPTISGLRRRGFTSASIREFCKRIGVTKQENMIEFGSLESCIRDDLNENAPRAMAVLDPVKIVIENYDADKVETLTVANHPNKPEMGTREVPFTREVWIERDDFREEANKKYKRLVLGKEVRLRGAYVIKAERIEKDAEGNITTIFCSYDDETLGKNPADGRKVRGVIHWVSADKALPAEIRLYDRLFTVANPAAADDFAATINPESLVKLNGFVEPSLAEAAAEQGFQFERTGYFCVDSKDSKADALVFNRTVGLRDTWGKAEA</sequence>
<dbReference type="NCBIfam" id="TIGR00440">
    <property type="entry name" value="glnS"/>
    <property type="match status" value="1"/>
</dbReference>
<dbReference type="InterPro" id="IPR022861">
    <property type="entry name" value="Gln_tRNA_ligase_bac"/>
</dbReference>
<evidence type="ECO:0000256" key="8">
    <source>
        <dbReference type="ARBA" id="ARBA00048270"/>
    </source>
</evidence>
<dbReference type="FunFam" id="3.40.50.620:FF:000037">
    <property type="entry name" value="Glutamine--tRNA ligase cytoplasmic"/>
    <property type="match status" value="1"/>
</dbReference>
<comment type="subcellular location">
    <subcellularLocation>
        <location evidence="9">Cytoplasm</location>
    </subcellularLocation>
</comment>
<comment type="caution">
    <text evidence="9">Lacks conserved residue(s) required for the propagation of feature annotation.</text>
</comment>